<proteinExistence type="predicted"/>
<gene>
    <name evidence="3" type="ORF">NDU88_006055</name>
</gene>
<dbReference type="EMBL" id="JANPWB010000015">
    <property type="protein sequence ID" value="KAJ1092945.1"/>
    <property type="molecule type" value="Genomic_DNA"/>
</dbReference>
<evidence type="ECO:0000256" key="2">
    <source>
        <dbReference type="SAM" id="Phobius"/>
    </source>
</evidence>
<dbReference type="GO" id="GO:0030501">
    <property type="term" value="P:positive regulation of bone mineralization"/>
    <property type="evidence" value="ECO:0007669"/>
    <property type="project" value="TreeGrafter"/>
</dbReference>
<feature type="compositionally biased region" description="Basic and acidic residues" evidence="1">
    <location>
        <begin position="233"/>
        <end position="256"/>
    </location>
</feature>
<dbReference type="GO" id="GO:0005886">
    <property type="term" value="C:plasma membrane"/>
    <property type="evidence" value="ECO:0007669"/>
    <property type="project" value="TreeGrafter"/>
</dbReference>
<dbReference type="InterPro" id="IPR031453">
    <property type="entry name" value="TMEM119"/>
</dbReference>
<dbReference type="Pfam" id="PF15724">
    <property type="entry name" value="TMEM119"/>
    <property type="match status" value="1"/>
</dbReference>
<name>A0AAV7LZ34_PLEWA</name>
<keyword evidence="4" id="KW-1185">Reference proteome</keyword>
<organism evidence="3 4">
    <name type="scientific">Pleurodeles waltl</name>
    <name type="common">Iberian ribbed newt</name>
    <dbReference type="NCBI Taxonomy" id="8319"/>
    <lineage>
        <taxon>Eukaryota</taxon>
        <taxon>Metazoa</taxon>
        <taxon>Chordata</taxon>
        <taxon>Craniata</taxon>
        <taxon>Vertebrata</taxon>
        <taxon>Euteleostomi</taxon>
        <taxon>Amphibia</taxon>
        <taxon>Batrachia</taxon>
        <taxon>Caudata</taxon>
        <taxon>Salamandroidea</taxon>
        <taxon>Salamandridae</taxon>
        <taxon>Pleurodelinae</taxon>
        <taxon>Pleurodeles</taxon>
    </lineage>
</organism>
<keyword evidence="2" id="KW-1133">Transmembrane helix</keyword>
<feature type="transmembrane region" description="Helical" evidence="2">
    <location>
        <begin position="131"/>
        <end position="155"/>
    </location>
</feature>
<comment type="caution">
    <text evidence="3">The sequence shown here is derived from an EMBL/GenBank/DDBJ whole genome shotgun (WGS) entry which is preliminary data.</text>
</comment>
<feature type="compositionally biased region" description="Polar residues" evidence="1">
    <location>
        <begin position="343"/>
        <end position="353"/>
    </location>
</feature>
<dbReference type="GO" id="GO:0033690">
    <property type="term" value="P:positive regulation of osteoblast proliferation"/>
    <property type="evidence" value="ECO:0007669"/>
    <property type="project" value="TreeGrafter"/>
</dbReference>
<evidence type="ECO:0000313" key="3">
    <source>
        <dbReference type="EMBL" id="KAJ1092945.1"/>
    </source>
</evidence>
<dbReference type="GO" id="GO:0045669">
    <property type="term" value="P:positive regulation of osteoblast differentiation"/>
    <property type="evidence" value="ECO:0007669"/>
    <property type="project" value="TreeGrafter"/>
</dbReference>
<dbReference type="PANTHER" id="PTHR28645">
    <property type="entry name" value="TRANSMEMBRANE PROTEIN 119"/>
    <property type="match status" value="1"/>
</dbReference>
<protein>
    <recommendedName>
        <fullName evidence="5">Transmembrane protein 119</fullName>
    </recommendedName>
</protein>
<dbReference type="AlphaFoldDB" id="A0AAV7LZ34"/>
<feature type="region of interest" description="Disordered" evidence="1">
    <location>
        <begin position="225"/>
        <end position="353"/>
    </location>
</feature>
<dbReference type="GO" id="GO:0001503">
    <property type="term" value="P:ossification"/>
    <property type="evidence" value="ECO:0007669"/>
    <property type="project" value="InterPro"/>
</dbReference>
<reference evidence="3" key="1">
    <citation type="journal article" date="2022" name="bioRxiv">
        <title>Sequencing and chromosome-scale assembly of the giantPleurodeles waltlgenome.</title>
        <authorList>
            <person name="Brown T."/>
            <person name="Elewa A."/>
            <person name="Iarovenko S."/>
            <person name="Subramanian E."/>
            <person name="Araus A.J."/>
            <person name="Petzold A."/>
            <person name="Susuki M."/>
            <person name="Suzuki K.-i.T."/>
            <person name="Hayashi T."/>
            <person name="Toyoda A."/>
            <person name="Oliveira C."/>
            <person name="Osipova E."/>
            <person name="Leigh N.D."/>
            <person name="Simon A."/>
            <person name="Yun M.H."/>
        </authorList>
    </citation>
    <scope>NUCLEOTIDE SEQUENCE</scope>
    <source>
        <strain evidence="3">20211129_DDA</strain>
        <tissue evidence="3">Liver</tissue>
    </source>
</reference>
<accession>A0AAV7LZ34</accession>
<evidence type="ECO:0000313" key="4">
    <source>
        <dbReference type="Proteomes" id="UP001066276"/>
    </source>
</evidence>
<sequence length="353" mass="37715">MSQLCLIQSGSRKYVCSIKMGSLVTCHRDDTAAEQCSNSNTEQSLPSGTMAVHVTLCMFMLLFSHLCLARYTPTDHDNGGSGDYPVGTLPTSPLNNVLSTDIPEDEIKNSYNGTTTGKNILDGILDFFKEYMLLMIVVGSLVFMMIFIVCAAVIVRQKNQATAYYPSSFPKKKYVDEKDKCGGSQAISEVPEKGSDTKPEESVDCTKKLQADIVAVAHNLKSPSKAVANGEPAKIKEQSGPEENIKKEDIKAKGEDICNGPAVKTNPEKTDPVKEATSGTENVMVSSDKGGETSTNECNQPAEAAIDHTPVAKGGSNGDSSGEKDTSTAEIPLNECSGRPATVIQTNDANVEV</sequence>
<dbReference type="PANTHER" id="PTHR28645:SF1">
    <property type="entry name" value="TRANSMEMBRANE PROTEIN 119"/>
    <property type="match status" value="1"/>
</dbReference>
<evidence type="ECO:0000256" key="1">
    <source>
        <dbReference type="SAM" id="MobiDB-lite"/>
    </source>
</evidence>
<keyword evidence="2" id="KW-0472">Membrane</keyword>
<evidence type="ECO:0008006" key="5">
    <source>
        <dbReference type="Google" id="ProtNLM"/>
    </source>
</evidence>
<keyword evidence="2" id="KW-0812">Transmembrane</keyword>
<dbReference type="Proteomes" id="UP001066276">
    <property type="component" value="Chromosome 11"/>
</dbReference>